<comment type="caution">
    <text evidence="2">The sequence shown here is derived from an EMBL/GenBank/DDBJ whole genome shotgun (WGS) entry which is preliminary data.</text>
</comment>
<dbReference type="InterPro" id="IPR025542">
    <property type="entry name" value="YacH"/>
</dbReference>
<dbReference type="SUPFAM" id="SSF46600">
    <property type="entry name" value="C-terminal UvrC-binding domain of UvrB"/>
    <property type="match status" value="1"/>
</dbReference>
<dbReference type="Proteomes" id="UP000741863">
    <property type="component" value="Unassembled WGS sequence"/>
</dbReference>
<evidence type="ECO:0000313" key="3">
    <source>
        <dbReference type="Proteomes" id="UP000741863"/>
    </source>
</evidence>
<dbReference type="InterPro" id="IPR001943">
    <property type="entry name" value="UVR_dom"/>
</dbReference>
<dbReference type="Pfam" id="PF02151">
    <property type="entry name" value="UVR"/>
    <property type="match status" value="1"/>
</dbReference>
<protein>
    <submittedName>
        <fullName evidence="2">Protein arginine kinase activator</fullName>
    </submittedName>
</protein>
<dbReference type="GO" id="GO:0016301">
    <property type="term" value="F:kinase activity"/>
    <property type="evidence" value="ECO:0007669"/>
    <property type="project" value="UniProtKB-KW"/>
</dbReference>
<dbReference type="EMBL" id="JAFBEC010000015">
    <property type="protein sequence ID" value="MBM7634699.1"/>
    <property type="molecule type" value="Genomic_DNA"/>
</dbReference>
<keyword evidence="3" id="KW-1185">Reference proteome</keyword>
<evidence type="ECO:0000313" key="2">
    <source>
        <dbReference type="EMBL" id="MBM7634699.1"/>
    </source>
</evidence>
<organism evidence="2 3">
    <name type="scientific">Geomicrobium sediminis</name>
    <dbReference type="NCBI Taxonomy" id="1347788"/>
    <lineage>
        <taxon>Bacteria</taxon>
        <taxon>Bacillati</taxon>
        <taxon>Bacillota</taxon>
        <taxon>Bacilli</taxon>
        <taxon>Bacillales</taxon>
        <taxon>Geomicrobium</taxon>
    </lineage>
</organism>
<keyword evidence="2" id="KW-0808">Transferase</keyword>
<dbReference type="PANTHER" id="PTHR38430">
    <property type="entry name" value="PROTEIN-ARGININE KINASE ACTIVATOR PROTEIN"/>
    <property type="match status" value="1"/>
</dbReference>
<dbReference type="RefSeq" id="WP_042360763.1">
    <property type="nucleotide sequence ID" value="NZ_JAFBEC010000015.1"/>
</dbReference>
<proteinExistence type="predicted"/>
<dbReference type="InterPro" id="IPR036876">
    <property type="entry name" value="UVR_dom_sf"/>
</dbReference>
<dbReference type="Gene3D" id="4.10.860.10">
    <property type="entry name" value="UVR domain"/>
    <property type="match status" value="1"/>
</dbReference>
<feature type="domain" description="UVR" evidence="1">
    <location>
        <begin position="137"/>
        <end position="172"/>
    </location>
</feature>
<keyword evidence="2" id="KW-0418">Kinase</keyword>
<gene>
    <name evidence="2" type="ORF">JOD17_003822</name>
</gene>
<evidence type="ECO:0000259" key="1">
    <source>
        <dbReference type="PROSITE" id="PS50151"/>
    </source>
</evidence>
<dbReference type="PROSITE" id="PS50151">
    <property type="entry name" value="UVR"/>
    <property type="match status" value="1"/>
</dbReference>
<dbReference type="PIRSF" id="PIRSF015034">
    <property type="entry name" value="YacH"/>
    <property type="match status" value="1"/>
</dbReference>
<reference evidence="2 3" key="1">
    <citation type="submission" date="2021-01" db="EMBL/GenBank/DDBJ databases">
        <title>Genomic Encyclopedia of Type Strains, Phase IV (KMG-IV): sequencing the most valuable type-strain genomes for metagenomic binning, comparative biology and taxonomic classification.</title>
        <authorList>
            <person name="Goeker M."/>
        </authorList>
    </citation>
    <scope>NUCLEOTIDE SEQUENCE [LARGE SCALE GENOMIC DNA]</scope>
    <source>
        <strain evidence="2 3">DSM 25540</strain>
    </source>
</reference>
<dbReference type="PANTHER" id="PTHR38430:SF1">
    <property type="entry name" value="PROTEIN-ARGININE KINASE ACTIVATOR PROTEIN"/>
    <property type="match status" value="1"/>
</dbReference>
<name>A0ABS2PGX5_9BACL</name>
<accession>A0ABS2PGX5</accession>
<sequence>MLCQHCNERKATLRFTKIVNGKKTEKHLCEHCAKEQGEALPGNNNYSIHDLLSGMLNLDSSNPPLGQIHFKKPKAELSCPKCKLSYSAFVQNSRFGCSHCYQAFEEKLDPILKRVHGGNHVHRGKIPKRIGGKLEHKRKVTKLKEKMQFYIQNEEFEEAAIIRDEIRALQREQNDEGGNE</sequence>